<dbReference type="Pfam" id="PF02784">
    <property type="entry name" value="Orn_Arg_deC_N"/>
    <property type="match status" value="1"/>
</dbReference>
<protein>
    <submittedName>
        <fullName evidence="7">Diaminopimelate decarboxylase</fullName>
        <ecNumber evidence="7">4.1.1.20</ecNumber>
    </submittedName>
</protein>
<dbReference type="PRINTS" id="PR01181">
    <property type="entry name" value="DAPDCRBXLASE"/>
</dbReference>
<feature type="domain" description="Orn/DAP/Arg decarboxylase 2 C-terminal" evidence="5">
    <location>
        <begin position="176"/>
        <end position="266"/>
    </location>
</feature>
<evidence type="ECO:0000256" key="3">
    <source>
        <dbReference type="ARBA" id="ARBA00022898"/>
    </source>
</evidence>
<dbReference type="SUPFAM" id="SSF50621">
    <property type="entry name" value="Alanine racemase C-terminal domain-like"/>
    <property type="match status" value="1"/>
</dbReference>
<dbReference type="GO" id="GO:0009089">
    <property type="term" value="P:lysine biosynthetic process via diaminopimelate"/>
    <property type="evidence" value="ECO:0007669"/>
    <property type="project" value="InterPro"/>
</dbReference>
<dbReference type="EMBL" id="UOET01000295">
    <property type="protein sequence ID" value="VAW28898.1"/>
    <property type="molecule type" value="Genomic_DNA"/>
</dbReference>
<evidence type="ECO:0000313" key="7">
    <source>
        <dbReference type="EMBL" id="VAW28898.1"/>
    </source>
</evidence>
<gene>
    <name evidence="7" type="ORF">MNBD_BACTEROID07-1192</name>
</gene>
<comment type="cofactor">
    <cofactor evidence="1">
        <name>pyridoxal 5'-phosphate</name>
        <dbReference type="ChEBI" id="CHEBI:597326"/>
    </cofactor>
</comment>
<dbReference type="InterPro" id="IPR022643">
    <property type="entry name" value="De-COase2_C"/>
</dbReference>
<evidence type="ECO:0000259" key="6">
    <source>
        <dbReference type="Pfam" id="PF02784"/>
    </source>
</evidence>
<dbReference type="Gene3D" id="3.20.20.10">
    <property type="entry name" value="Alanine racemase"/>
    <property type="match status" value="1"/>
</dbReference>
<evidence type="ECO:0000256" key="4">
    <source>
        <dbReference type="ARBA" id="ARBA00023239"/>
    </source>
</evidence>
<dbReference type="InterPro" id="IPR022644">
    <property type="entry name" value="De-COase2_N"/>
</dbReference>
<dbReference type="InterPro" id="IPR029066">
    <property type="entry name" value="PLP-binding_barrel"/>
</dbReference>
<keyword evidence="3" id="KW-0663">Pyridoxal phosphate</keyword>
<reference evidence="7" key="1">
    <citation type="submission" date="2018-06" db="EMBL/GenBank/DDBJ databases">
        <authorList>
            <person name="Zhirakovskaya E."/>
        </authorList>
    </citation>
    <scope>NUCLEOTIDE SEQUENCE</scope>
</reference>
<name>A0A3B0UEC1_9ZZZZ</name>
<dbReference type="CDD" id="cd06828">
    <property type="entry name" value="PLPDE_III_DapDC"/>
    <property type="match status" value="1"/>
</dbReference>
<organism evidence="7">
    <name type="scientific">hydrothermal vent metagenome</name>
    <dbReference type="NCBI Taxonomy" id="652676"/>
    <lineage>
        <taxon>unclassified sequences</taxon>
        <taxon>metagenomes</taxon>
        <taxon>ecological metagenomes</taxon>
    </lineage>
</organism>
<sequence>MNYAIDQAIFSFNSESLEEIEVINEWGREKQKVVPVSLRLNPDIDAITHKYLTTGLPENKFGIPLQFLNKVIRRVSNLPNIKLIGLHFHIGSQIRELVPYIKLCEKVNSIQDIIFDKHGIELEHINLGGGLGINYENPDAELIPDYAGFFNTIHKYLKLRKNQKVHFELGRAVAGQMGSLISRVLYIKKGVNKNFMILDAGMTDLIRPALYGAQHKIQNISKPKVQIKNYKYDVVGPVCESSDSFDDNVMLPMTKRGDLVAIRSTGAYGEIMVSQYTLRNKPKAIYSDELKDEQGKSIFSKVSVS</sequence>
<evidence type="ECO:0000256" key="2">
    <source>
        <dbReference type="ARBA" id="ARBA00022793"/>
    </source>
</evidence>
<keyword evidence="2" id="KW-0210">Decarboxylase</keyword>
<dbReference type="GO" id="GO:0008836">
    <property type="term" value="F:diaminopimelate decarboxylase activity"/>
    <property type="evidence" value="ECO:0007669"/>
    <property type="project" value="UniProtKB-EC"/>
</dbReference>
<dbReference type="Gene3D" id="2.40.37.10">
    <property type="entry name" value="Lyase, Ornithine Decarboxylase, Chain A, domain 1"/>
    <property type="match status" value="1"/>
</dbReference>
<dbReference type="PANTHER" id="PTHR43727">
    <property type="entry name" value="DIAMINOPIMELATE DECARBOXYLASE"/>
    <property type="match status" value="1"/>
</dbReference>
<dbReference type="Pfam" id="PF00278">
    <property type="entry name" value="Orn_DAP_Arg_deC"/>
    <property type="match status" value="1"/>
</dbReference>
<dbReference type="InterPro" id="IPR022657">
    <property type="entry name" value="De-COase2_CS"/>
</dbReference>
<dbReference type="AlphaFoldDB" id="A0A3B0UEC1"/>
<feature type="domain" description="Orn/DAP/Arg decarboxylase 2 N-terminal" evidence="6">
    <location>
        <begin position="1"/>
        <end position="174"/>
    </location>
</feature>
<dbReference type="EC" id="4.1.1.20" evidence="7"/>
<evidence type="ECO:0000259" key="5">
    <source>
        <dbReference type="Pfam" id="PF00278"/>
    </source>
</evidence>
<evidence type="ECO:0000256" key="1">
    <source>
        <dbReference type="ARBA" id="ARBA00001933"/>
    </source>
</evidence>
<dbReference type="PROSITE" id="PS00879">
    <property type="entry name" value="ODR_DC_2_2"/>
    <property type="match status" value="1"/>
</dbReference>
<dbReference type="SUPFAM" id="SSF51419">
    <property type="entry name" value="PLP-binding barrel"/>
    <property type="match status" value="1"/>
</dbReference>
<accession>A0A3B0UEC1</accession>
<proteinExistence type="predicted"/>
<keyword evidence="4 7" id="KW-0456">Lyase</keyword>
<dbReference type="InterPro" id="IPR002986">
    <property type="entry name" value="DAP_deCOOHase_LysA"/>
</dbReference>
<dbReference type="PANTHER" id="PTHR43727:SF2">
    <property type="entry name" value="GROUP IV DECARBOXYLASE"/>
    <property type="match status" value="1"/>
</dbReference>
<dbReference type="InterPro" id="IPR009006">
    <property type="entry name" value="Ala_racemase/Decarboxylase_C"/>
</dbReference>